<sequence length="224" mass="24955">MPEPEPARDATHDATSDRTDRPHQPVFTRPDVPGDTVVSQADAIKALTHPLRLRLLDLFGPGDELTATQCARRTGESVASCSFHLRQLEKYGHIERATAQGKERPWRLVSRGLSVRPDLSDPDSLPAAQAFGSMFVAEQFAVLQRWLADAGRDDPAWLFASTQTHQEFWATRDELDELSRRLEELTAPFRGRSESPARRPDGARRAHLFGAAWAEIPDPEGDLA</sequence>
<feature type="region of interest" description="Disordered" evidence="1">
    <location>
        <begin position="1"/>
        <end position="35"/>
    </location>
</feature>
<dbReference type="SUPFAM" id="SSF46785">
    <property type="entry name" value="Winged helix' DNA-binding domain"/>
    <property type="match status" value="1"/>
</dbReference>
<dbReference type="Proteomes" id="UP000655589">
    <property type="component" value="Unassembled WGS sequence"/>
</dbReference>
<dbReference type="AlphaFoldDB" id="A0A8H9GHA6"/>
<dbReference type="Pfam" id="PF12840">
    <property type="entry name" value="HTH_20"/>
    <property type="match status" value="1"/>
</dbReference>
<reference evidence="3" key="2">
    <citation type="submission" date="2020-09" db="EMBL/GenBank/DDBJ databases">
        <authorList>
            <person name="Sun Q."/>
            <person name="Ohkuma M."/>
        </authorList>
    </citation>
    <scope>NUCLEOTIDE SEQUENCE</scope>
    <source>
        <strain evidence="3">JCM 3051</strain>
    </source>
</reference>
<evidence type="ECO:0000259" key="2">
    <source>
        <dbReference type="SMART" id="SM00418"/>
    </source>
</evidence>
<dbReference type="Gene3D" id="1.10.10.10">
    <property type="entry name" value="Winged helix-like DNA-binding domain superfamily/Winged helix DNA-binding domain"/>
    <property type="match status" value="1"/>
</dbReference>
<proteinExistence type="predicted"/>
<evidence type="ECO:0000313" key="4">
    <source>
        <dbReference type="Proteomes" id="UP000655589"/>
    </source>
</evidence>
<dbReference type="InterPro" id="IPR011991">
    <property type="entry name" value="ArsR-like_HTH"/>
</dbReference>
<accession>A0A8H9GHA6</accession>
<feature type="compositionally biased region" description="Basic and acidic residues" evidence="1">
    <location>
        <begin position="1"/>
        <end position="23"/>
    </location>
</feature>
<name>A0A8H9GHA6_9MICO</name>
<reference evidence="3" key="1">
    <citation type="journal article" date="2014" name="Int. J. Syst. Evol. Microbiol.">
        <title>Complete genome sequence of Corynebacterium casei LMG S-19264T (=DSM 44701T), isolated from a smear-ripened cheese.</title>
        <authorList>
            <consortium name="US DOE Joint Genome Institute (JGI-PGF)"/>
            <person name="Walter F."/>
            <person name="Albersmeier A."/>
            <person name="Kalinowski J."/>
            <person name="Ruckert C."/>
        </authorList>
    </citation>
    <scope>NUCLEOTIDE SEQUENCE</scope>
    <source>
        <strain evidence="3">JCM 3051</strain>
    </source>
</reference>
<dbReference type="InterPro" id="IPR001845">
    <property type="entry name" value="HTH_ArsR_DNA-bd_dom"/>
</dbReference>
<comment type="caution">
    <text evidence="3">The sequence shown here is derived from an EMBL/GenBank/DDBJ whole genome shotgun (WGS) entry which is preliminary data.</text>
</comment>
<dbReference type="CDD" id="cd00090">
    <property type="entry name" value="HTH_ARSR"/>
    <property type="match status" value="1"/>
</dbReference>
<gene>
    <name evidence="3" type="ORF">GCM10010102_22270</name>
</gene>
<feature type="domain" description="HTH arsR-type" evidence="2">
    <location>
        <begin position="42"/>
        <end position="121"/>
    </location>
</feature>
<evidence type="ECO:0000256" key="1">
    <source>
        <dbReference type="SAM" id="MobiDB-lite"/>
    </source>
</evidence>
<dbReference type="EMBL" id="BMPT01000007">
    <property type="protein sequence ID" value="GGM26124.1"/>
    <property type="molecule type" value="Genomic_DNA"/>
</dbReference>
<dbReference type="InterPro" id="IPR036390">
    <property type="entry name" value="WH_DNA-bd_sf"/>
</dbReference>
<protein>
    <submittedName>
        <fullName evidence="3">Transcriptional regulator</fullName>
    </submittedName>
</protein>
<dbReference type="GO" id="GO:0003700">
    <property type="term" value="F:DNA-binding transcription factor activity"/>
    <property type="evidence" value="ECO:0007669"/>
    <property type="project" value="InterPro"/>
</dbReference>
<dbReference type="InterPro" id="IPR036388">
    <property type="entry name" value="WH-like_DNA-bd_sf"/>
</dbReference>
<organism evidence="3 4">
    <name type="scientific">Promicromonospora citrea</name>
    <dbReference type="NCBI Taxonomy" id="43677"/>
    <lineage>
        <taxon>Bacteria</taxon>
        <taxon>Bacillati</taxon>
        <taxon>Actinomycetota</taxon>
        <taxon>Actinomycetes</taxon>
        <taxon>Micrococcales</taxon>
        <taxon>Promicromonosporaceae</taxon>
        <taxon>Promicromonospora</taxon>
    </lineage>
</organism>
<evidence type="ECO:0000313" key="3">
    <source>
        <dbReference type="EMBL" id="GGM26124.1"/>
    </source>
</evidence>
<dbReference type="RefSeq" id="WP_171103554.1">
    <property type="nucleotide sequence ID" value="NZ_BMPT01000007.1"/>
</dbReference>
<dbReference type="SMART" id="SM00418">
    <property type="entry name" value="HTH_ARSR"/>
    <property type="match status" value="1"/>
</dbReference>
<keyword evidence="4" id="KW-1185">Reference proteome</keyword>